<keyword evidence="1" id="KW-0812">Transmembrane</keyword>
<dbReference type="GO" id="GO:0008237">
    <property type="term" value="F:metallopeptidase activity"/>
    <property type="evidence" value="ECO:0007669"/>
    <property type="project" value="UniProtKB-KW"/>
</dbReference>
<evidence type="ECO:0000313" key="3">
    <source>
        <dbReference type="EMBL" id="MTH34884.1"/>
    </source>
</evidence>
<name>A0A844H5M2_9RHOB</name>
<comment type="caution">
    <text evidence="3">The sequence shown here is derived from an EMBL/GenBank/DDBJ whole genome shotgun (WGS) entry which is preliminary data.</text>
</comment>
<feature type="transmembrane region" description="Helical" evidence="1">
    <location>
        <begin position="176"/>
        <end position="198"/>
    </location>
</feature>
<gene>
    <name evidence="3" type="ORF">GL279_09765</name>
</gene>
<dbReference type="RefSeq" id="WP_155064435.1">
    <property type="nucleotide sequence ID" value="NZ_WMIF01000011.1"/>
</dbReference>
<keyword evidence="3" id="KW-0645">Protease</keyword>
<feature type="transmembrane region" description="Helical" evidence="1">
    <location>
        <begin position="125"/>
        <end position="145"/>
    </location>
</feature>
<dbReference type="OrthoDB" id="7775561at2"/>
<dbReference type="Pfam" id="PF02517">
    <property type="entry name" value="Rce1-like"/>
    <property type="match status" value="1"/>
</dbReference>
<feature type="transmembrane region" description="Helical" evidence="1">
    <location>
        <begin position="151"/>
        <end position="169"/>
    </location>
</feature>
<reference evidence="3 4" key="1">
    <citation type="submission" date="2019-11" db="EMBL/GenBank/DDBJ databases">
        <authorList>
            <person name="Dong K."/>
        </authorList>
    </citation>
    <scope>NUCLEOTIDE SEQUENCE [LARGE SCALE GENOMIC DNA]</scope>
    <source>
        <strain evidence="3 4">JCM 17370</strain>
    </source>
</reference>
<evidence type="ECO:0000256" key="1">
    <source>
        <dbReference type="SAM" id="Phobius"/>
    </source>
</evidence>
<feature type="domain" description="CAAX prenyl protease 2/Lysostaphin resistance protein A-like" evidence="2">
    <location>
        <begin position="90"/>
        <end position="189"/>
    </location>
</feature>
<dbReference type="GO" id="GO:0006508">
    <property type="term" value="P:proteolysis"/>
    <property type="evidence" value="ECO:0007669"/>
    <property type="project" value="UniProtKB-KW"/>
</dbReference>
<dbReference type="GO" id="GO:0004175">
    <property type="term" value="F:endopeptidase activity"/>
    <property type="evidence" value="ECO:0007669"/>
    <property type="project" value="UniProtKB-ARBA"/>
</dbReference>
<evidence type="ECO:0000259" key="2">
    <source>
        <dbReference type="Pfam" id="PF02517"/>
    </source>
</evidence>
<keyword evidence="3" id="KW-0482">Metalloprotease</keyword>
<keyword evidence="1" id="KW-1133">Transmembrane helix</keyword>
<sequence>MDRRLACAALVLTGPLALLFRALTQWLPPVPGFGLGLAVYWLLLAVALWRHRGWSLRPARPGLPAIHGLVLLAGLAAPSGLPALVRLSPHVLAAVLLAAALNGALEEAFWRGALLPRLRSWRDSLAPGLIFVLWHLAPLAGAVAFRPAGMAALQLLGGAALLAVPATLARLRGGTAGAGAIGHALVNVLTFATVAAHAPG</sequence>
<proteinExistence type="predicted"/>
<dbReference type="AlphaFoldDB" id="A0A844H5M2"/>
<dbReference type="GO" id="GO:0080120">
    <property type="term" value="P:CAAX-box protein maturation"/>
    <property type="evidence" value="ECO:0007669"/>
    <property type="project" value="UniProtKB-ARBA"/>
</dbReference>
<evidence type="ECO:0000313" key="4">
    <source>
        <dbReference type="Proteomes" id="UP000442533"/>
    </source>
</evidence>
<dbReference type="Proteomes" id="UP000442533">
    <property type="component" value="Unassembled WGS sequence"/>
</dbReference>
<protein>
    <submittedName>
        <fullName evidence="3">CPBP family intramembrane metalloprotease</fullName>
    </submittedName>
</protein>
<feature type="transmembrane region" description="Helical" evidence="1">
    <location>
        <begin position="87"/>
        <end position="105"/>
    </location>
</feature>
<accession>A0A844H5M2</accession>
<feature type="transmembrane region" description="Helical" evidence="1">
    <location>
        <begin position="31"/>
        <end position="49"/>
    </location>
</feature>
<feature type="transmembrane region" description="Helical" evidence="1">
    <location>
        <begin position="61"/>
        <end position="81"/>
    </location>
</feature>
<keyword evidence="3" id="KW-0378">Hydrolase</keyword>
<dbReference type="InterPro" id="IPR003675">
    <property type="entry name" value="Rce1/LyrA-like_dom"/>
</dbReference>
<keyword evidence="4" id="KW-1185">Reference proteome</keyword>
<keyword evidence="1" id="KW-0472">Membrane</keyword>
<dbReference type="EMBL" id="WMIF01000011">
    <property type="protein sequence ID" value="MTH34884.1"/>
    <property type="molecule type" value="Genomic_DNA"/>
</dbReference>
<organism evidence="3 4">
    <name type="scientific">Paracoccus limosus</name>
    <dbReference type="NCBI Taxonomy" id="913252"/>
    <lineage>
        <taxon>Bacteria</taxon>
        <taxon>Pseudomonadati</taxon>
        <taxon>Pseudomonadota</taxon>
        <taxon>Alphaproteobacteria</taxon>
        <taxon>Rhodobacterales</taxon>
        <taxon>Paracoccaceae</taxon>
        <taxon>Paracoccus</taxon>
    </lineage>
</organism>